<dbReference type="GO" id="GO:0009007">
    <property type="term" value="F:site-specific DNA-methyltransferase (adenine-specific) activity"/>
    <property type="evidence" value="ECO:0007669"/>
    <property type="project" value="UniProtKB-EC"/>
</dbReference>
<dbReference type="PANTHER" id="PTHR33841:SF5">
    <property type="entry name" value="DNA METHYLASE (MODIFICATION METHYLASE) (METHYLTRANSFERASE)-RELATED"/>
    <property type="match status" value="1"/>
</dbReference>
<evidence type="ECO:0000313" key="9">
    <source>
        <dbReference type="Proteomes" id="UP000612899"/>
    </source>
</evidence>
<dbReference type="GO" id="GO:0003676">
    <property type="term" value="F:nucleic acid binding"/>
    <property type="evidence" value="ECO:0007669"/>
    <property type="project" value="InterPro"/>
</dbReference>
<evidence type="ECO:0000256" key="3">
    <source>
        <dbReference type="ARBA" id="ARBA00022603"/>
    </source>
</evidence>
<dbReference type="InterPro" id="IPR029063">
    <property type="entry name" value="SAM-dependent_MTases_sf"/>
</dbReference>
<name>A0A8J3QE14_9ACTN</name>
<evidence type="ECO:0000313" key="8">
    <source>
        <dbReference type="EMBL" id="GIH09001.1"/>
    </source>
</evidence>
<comment type="similarity">
    <text evidence="1">Belongs to the N(4)/N(6)-methyltransferase family.</text>
</comment>
<evidence type="ECO:0000256" key="6">
    <source>
        <dbReference type="ARBA" id="ARBA00047942"/>
    </source>
</evidence>
<dbReference type="RefSeq" id="WP_239124248.1">
    <property type="nucleotide sequence ID" value="NZ_BONY01000059.1"/>
</dbReference>
<keyword evidence="9" id="KW-1185">Reference proteome</keyword>
<evidence type="ECO:0000259" key="7">
    <source>
        <dbReference type="Pfam" id="PF07669"/>
    </source>
</evidence>
<dbReference type="PRINTS" id="PR00507">
    <property type="entry name" value="N12N6MTFRASE"/>
</dbReference>
<dbReference type="Pfam" id="PF07669">
    <property type="entry name" value="Eco57I"/>
    <property type="match status" value="1"/>
</dbReference>
<dbReference type="EMBL" id="BONY01000059">
    <property type="protein sequence ID" value="GIH09001.1"/>
    <property type="molecule type" value="Genomic_DNA"/>
</dbReference>
<keyword evidence="4" id="KW-0808">Transferase</keyword>
<dbReference type="Gene3D" id="3.40.50.150">
    <property type="entry name" value="Vaccinia Virus protein VP39"/>
    <property type="match status" value="1"/>
</dbReference>
<dbReference type="InterPro" id="IPR050953">
    <property type="entry name" value="N4_N6_ade-DNA_methylase"/>
</dbReference>
<accession>A0A8J3QE14</accession>
<reference evidence="8" key="1">
    <citation type="submission" date="2021-01" db="EMBL/GenBank/DDBJ databases">
        <title>Whole genome shotgun sequence of Rhizocola hellebori NBRC 109834.</title>
        <authorList>
            <person name="Komaki H."/>
            <person name="Tamura T."/>
        </authorList>
    </citation>
    <scope>NUCLEOTIDE SEQUENCE</scope>
    <source>
        <strain evidence="8">NBRC 109834</strain>
    </source>
</reference>
<comment type="catalytic activity">
    <reaction evidence="6">
        <text>a 2'-deoxyadenosine in DNA + S-adenosyl-L-methionine = an N(6)-methyl-2'-deoxyadenosine in DNA + S-adenosyl-L-homocysteine + H(+)</text>
        <dbReference type="Rhea" id="RHEA:15197"/>
        <dbReference type="Rhea" id="RHEA-COMP:12418"/>
        <dbReference type="Rhea" id="RHEA-COMP:12419"/>
        <dbReference type="ChEBI" id="CHEBI:15378"/>
        <dbReference type="ChEBI" id="CHEBI:57856"/>
        <dbReference type="ChEBI" id="CHEBI:59789"/>
        <dbReference type="ChEBI" id="CHEBI:90615"/>
        <dbReference type="ChEBI" id="CHEBI:90616"/>
        <dbReference type="EC" id="2.1.1.72"/>
    </reaction>
</comment>
<organism evidence="8 9">
    <name type="scientific">Rhizocola hellebori</name>
    <dbReference type="NCBI Taxonomy" id="1392758"/>
    <lineage>
        <taxon>Bacteria</taxon>
        <taxon>Bacillati</taxon>
        <taxon>Actinomycetota</taxon>
        <taxon>Actinomycetes</taxon>
        <taxon>Micromonosporales</taxon>
        <taxon>Micromonosporaceae</taxon>
        <taxon>Rhizocola</taxon>
    </lineage>
</organism>
<dbReference type="SUPFAM" id="SSF53335">
    <property type="entry name" value="S-adenosyl-L-methionine-dependent methyltransferases"/>
    <property type="match status" value="1"/>
</dbReference>
<evidence type="ECO:0000256" key="4">
    <source>
        <dbReference type="ARBA" id="ARBA00022679"/>
    </source>
</evidence>
<dbReference type="AlphaFoldDB" id="A0A8J3QE14"/>
<dbReference type="GO" id="GO:0032259">
    <property type="term" value="P:methylation"/>
    <property type="evidence" value="ECO:0007669"/>
    <property type="project" value="UniProtKB-KW"/>
</dbReference>
<keyword evidence="3 8" id="KW-0489">Methyltransferase</keyword>
<protein>
    <recommendedName>
        <fullName evidence="2">site-specific DNA-methyltransferase (adenine-specific)</fullName>
        <ecNumber evidence="2">2.1.1.72</ecNumber>
    </recommendedName>
</protein>
<dbReference type="PANTHER" id="PTHR33841">
    <property type="entry name" value="DNA METHYLTRANSFERASE YEEA-RELATED"/>
    <property type="match status" value="1"/>
</dbReference>
<comment type="caution">
    <text evidence="8">The sequence shown here is derived from an EMBL/GenBank/DDBJ whole genome shotgun (WGS) entry which is preliminary data.</text>
</comment>
<feature type="domain" description="Type II methyltransferase M.TaqI-like" evidence="7">
    <location>
        <begin position="96"/>
        <end position="215"/>
    </location>
</feature>
<dbReference type="EC" id="2.1.1.72" evidence="2"/>
<dbReference type="Proteomes" id="UP000612899">
    <property type="component" value="Unassembled WGS sequence"/>
</dbReference>
<evidence type="ECO:0000256" key="5">
    <source>
        <dbReference type="ARBA" id="ARBA00022691"/>
    </source>
</evidence>
<dbReference type="PROSITE" id="PS00092">
    <property type="entry name" value="N6_MTASE"/>
    <property type="match status" value="1"/>
</dbReference>
<dbReference type="InterPro" id="IPR011639">
    <property type="entry name" value="MethylTrfase_TaqI-like_dom"/>
</dbReference>
<keyword evidence="5" id="KW-0949">S-adenosyl-L-methionine</keyword>
<evidence type="ECO:0000256" key="2">
    <source>
        <dbReference type="ARBA" id="ARBA00011900"/>
    </source>
</evidence>
<dbReference type="GO" id="GO:0006304">
    <property type="term" value="P:DNA modification"/>
    <property type="evidence" value="ECO:0007669"/>
    <property type="project" value="InterPro"/>
</dbReference>
<dbReference type="InterPro" id="IPR002052">
    <property type="entry name" value="DNA_methylase_N6_adenine_CS"/>
</dbReference>
<evidence type="ECO:0000256" key="1">
    <source>
        <dbReference type="ARBA" id="ARBA00006594"/>
    </source>
</evidence>
<gene>
    <name evidence="8" type="ORF">Rhe02_70680</name>
</gene>
<proteinExistence type="inferred from homology"/>
<sequence length="540" mass="59622">MNLPAGPGVVFTRRWVVDFVLDLAGYTPDRDLGAMVAVEPACGGGAFLEQMVSRLSASCRAHGRNLGDAIRAFDLLPHNVEASQRVIEKVLSEGGWKSAAKYATAWVEQDDYLLRQREEQSADFVLGNPPYIRLEDIPQDRLAAYRDACSTMAGRSDVYIGFYEVALRSLKPEGVVGFICADRWMRNRYGARLRRLIAAHYSVDFAMALHDVDVFDRRVAAYPAISIIRKAPQGPAVVADTRRAFLADDAMTVVAWKRNPASPPIANGRFEIGRLPHWFSGGDSWPSGSPARLALIEDLNDRFPLLEDRATATRVGIGVATGADSVFVTSGSACADVEPDRLLPLSMVRDTKSGGLAWSGHHLVNPWDANGELVDLAAYPRLQAHFERHSSALRQRYVARLGPEQWYRTIDKIDHCLTARPKLLFPDLKNCLHPVLDEGGLYPHHNLYYVVSDAWDLRVLGGLLLSGVAQAFVEAYAVKMRGGTMRFQAQYLRRIRVPHPESLSASDRAALARAFADRDIDAASEVATRVYGVCIAAIPK</sequence>